<sequence>MGCGLDGGLDCDGRWFWAEVAAVQMQGREGMQVAVVIEGTAASTLAVLWSLRRHDGDGLSAGDRLNRRGGSRLCLGDGAENWRWRQWIHGGAAWLRR</sequence>
<name>A0AAW1X871_RUBAR</name>
<accession>A0AAW1X871</accession>
<gene>
    <name evidence="1" type="ORF">M0R45_019786</name>
</gene>
<dbReference type="EMBL" id="JBEDUW010000004">
    <property type="protein sequence ID" value="KAK9932553.1"/>
    <property type="molecule type" value="Genomic_DNA"/>
</dbReference>
<protein>
    <submittedName>
        <fullName evidence="1">Uncharacterized protein</fullName>
    </submittedName>
</protein>
<evidence type="ECO:0000313" key="1">
    <source>
        <dbReference type="EMBL" id="KAK9932553.1"/>
    </source>
</evidence>
<proteinExistence type="predicted"/>
<keyword evidence="2" id="KW-1185">Reference proteome</keyword>
<dbReference type="AlphaFoldDB" id="A0AAW1X871"/>
<reference evidence="1 2" key="1">
    <citation type="journal article" date="2023" name="G3 (Bethesda)">
        <title>A chromosome-length genome assembly and annotation of blackberry (Rubus argutus, cv. 'Hillquist').</title>
        <authorList>
            <person name="Bruna T."/>
            <person name="Aryal R."/>
            <person name="Dudchenko O."/>
            <person name="Sargent D.J."/>
            <person name="Mead D."/>
            <person name="Buti M."/>
            <person name="Cavallini A."/>
            <person name="Hytonen T."/>
            <person name="Andres J."/>
            <person name="Pham M."/>
            <person name="Weisz D."/>
            <person name="Mascagni F."/>
            <person name="Usai G."/>
            <person name="Natali L."/>
            <person name="Bassil N."/>
            <person name="Fernandez G.E."/>
            <person name="Lomsadze A."/>
            <person name="Armour M."/>
            <person name="Olukolu B."/>
            <person name="Poorten T."/>
            <person name="Britton C."/>
            <person name="Davik J."/>
            <person name="Ashrafi H."/>
            <person name="Aiden E.L."/>
            <person name="Borodovsky M."/>
            <person name="Worthington M."/>
        </authorList>
    </citation>
    <scope>NUCLEOTIDE SEQUENCE [LARGE SCALE GENOMIC DNA]</scope>
    <source>
        <strain evidence="1">PI 553951</strain>
    </source>
</reference>
<organism evidence="1 2">
    <name type="scientific">Rubus argutus</name>
    <name type="common">Southern blackberry</name>
    <dbReference type="NCBI Taxonomy" id="59490"/>
    <lineage>
        <taxon>Eukaryota</taxon>
        <taxon>Viridiplantae</taxon>
        <taxon>Streptophyta</taxon>
        <taxon>Embryophyta</taxon>
        <taxon>Tracheophyta</taxon>
        <taxon>Spermatophyta</taxon>
        <taxon>Magnoliopsida</taxon>
        <taxon>eudicotyledons</taxon>
        <taxon>Gunneridae</taxon>
        <taxon>Pentapetalae</taxon>
        <taxon>rosids</taxon>
        <taxon>fabids</taxon>
        <taxon>Rosales</taxon>
        <taxon>Rosaceae</taxon>
        <taxon>Rosoideae</taxon>
        <taxon>Rosoideae incertae sedis</taxon>
        <taxon>Rubus</taxon>
    </lineage>
</organism>
<dbReference type="Proteomes" id="UP001457282">
    <property type="component" value="Unassembled WGS sequence"/>
</dbReference>
<evidence type="ECO:0000313" key="2">
    <source>
        <dbReference type="Proteomes" id="UP001457282"/>
    </source>
</evidence>
<comment type="caution">
    <text evidence="1">The sequence shown here is derived from an EMBL/GenBank/DDBJ whole genome shotgun (WGS) entry which is preliminary data.</text>
</comment>